<dbReference type="OrthoDB" id="30861at2157"/>
<dbReference type="EnsemblBacteria" id="ABD41622">
    <property type="protein sequence ID" value="ABD41622"/>
    <property type="gene ID" value="Mhun_1910"/>
</dbReference>
<dbReference type="InParanoid" id="Q2FME0"/>
<organism evidence="1 2">
    <name type="scientific">Methanospirillum hungatei JF-1 (strain ATCC 27890 / DSM 864 / NBRC 100397 / JF-1)</name>
    <dbReference type="NCBI Taxonomy" id="323259"/>
    <lineage>
        <taxon>Archaea</taxon>
        <taxon>Methanobacteriati</taxon>
        <taxon>Methanobacteriota</taxon>
        <taxon>Stenosarchaea group</taxon>
        <taxon>Methanomicrobia</taxon>
        <taxon>Methanomicrobiales</taxon>
        <taxon>Methanospirillaceae</taxon>
        <taxon>Methanospirillum</taxon>
    </lineage>
</organism>
<sequence length="74" mass="8366">MEVGKVADNGHIFIPLPLRKKYNLNDGDTILLEERENGLLLIPCSKLSVLMGAYNEDGLLDDLEKLRKQERSLV</sequence>
<accession>Q2FME0</accession>
<dbReference type="RefSeq" id="WP_011448884.1">
    <property type="nucleotide sequence ID" value="NC_007796.1"/>
</dbReference>
<evidence type="ECO:0000313" key="2">
    <source>
        <dbReference type="Proteomes" id="UP000001941"/>
    </source>
</evidence>
<dbReference type="Proteomes" id="UP000001941">
    <property type="component" value="Chromosome"/>
</dbReference>
<gene>
    <name evidence="1" type="ordered locus">Mhun_1910</name>
</gene>
<dbReference type="AlphaFoldDB" id="Q2FME0"/>
<dbReference type="KEGG" id="mhu:Mhun_1910"/>
<dbReference type="STRING" id="323259.Mhun_1910"/>
<dbReference type="GeneID" id="3922344"/>
<evidence type="ECO:0000313" key="1">
    <source>
        <dbReference type="EMBL" id="ABD41622.1"/>
    </source>
</evidence>
<dbReference type="Gene3D" id="2.10.260.10">
    <property type="match status" value="1"/>
</dbReference>
<keyword evidence="2" id="KW-1185">Reference proteome</keyword>
<dbReference type="eggNOG" id="arCOG00819">
    <property type="taxonomic scope" value="Archaea"/>
</dbReference>
<name>Q2FME0_METHJ</name>
<protein>
    <submittedName>
        <fullName evidence="1">Transcriptional regulator, AbrB family</fullName>
    </submittedName>
</protein>
<proteinExistence type="predicted"/>
<dbReference type="InterPro" id="IPR037914">
    <property type="entry name" value="SpoVT-AbrB_sf"/>
</dbReference>
<dbReference type="SUPFAM" id="SSF89447">
    <property type="entry name" value="AbrB/MazE/MraZ-like"/>
    <property type="match status" value="1"/>
</dbReference>
<reference evidence="2" key="1">
    <citation type="journal article" date="2016" name="Stand. Genomic Sci.">
        <title>Complete genome sequence of Methanospirillum hungatei type strain JF1.</title>
        <authorList>
            <person name="Gunsalus R.P."/>
            <person name="Cook L.E."/>
            <person name="Crable B."/>
            <person name="Rohlin L."/>
            <person name="McDonald E."/>
            <person name="Mouttaki H."/>
            <person name="Sieber J.R."/>
            <person name="Poweleit N."/>
            <person name="Zhou H."/>
            <person name="Lapidus A.L."/>
            <person name="Daligault H.E."/>
            <person name="Land M."/>
            <person name="Gilna P."/>
            <person name="Ivanova N."/>
            <person name="Kyrpides N."/>
            <person name="Culley D.E."/>
            <person name="McInerney M.J."/>
        </authorList>
    </citation>
    <scope>NUCLEOTIDE SEQUENCE [LARGE SCALE GENOMIC DNA]</scope>
    <source>
        <strain evidence="2">ATCC 27890 / DSM 864 / NBRC 100397 / JF-1</strain>
    </source>
</reference>
<dbReference type="EMBL" id="CP000254">
    <property type="protein sequence ID" value="ABD41622.1"/>
    <property type="molecule type" value="Genomic_DNA"/>
</dbReference>
<dbReference type="HOGENOM" id="CLU_158484_9_2_2"/>